<protein>
    <submittedName>
        <fullName evidence="1">Uncharacterized protein</fullName>
    </submittedName>
</protein>
<organism evidence="1 2">
    <name type="scientific">Candidatus Desulfolinea nitratireducens</name>
    <dbReference type="NCBI Taxonomy" id="2841698"/>
    <lineage>
        <taxon>Bacteria</taxon>
        <taxon>Bacillati</taxon>
        <taxon>Chloroflexota</taxon>
        <taxon>Anaerolineae</taxon>
        <taxon>Anaerolineales</taxon>
        <taxon>Anaerolineales incertae sedis</taxon>
        <taxon>Candidatus Desulfolinea</taxon>
    </lineage>
</organism>
<gene>
    <name evidence="1" type="ORF">H8E29_14250</name>
</gene>
<accession>A0A8J6NNI1</accession>
<dbReference type="EMBL" id="JACNJN010000161">
    <property type="protein sequence ID" value="MBC8336423.1"/>
    <property type="molecule type" value="Genomic_DNA"/>
</dbReference>
<sequence length="100" mass="11567">MAVKILMTWDISQDNEQEYFEFVISEMIPGIQRLGFQPLDAWATLYGDYPQIQVGMIATDADTAQQMLDSDEWGILREKLFGFIDNFSYKIIPARSGFQF</sequence>
<comment type="caution">
    <text evidence="1">The sequence shown here is derived from an EMBL/GenBank/DDBJ whole genome shotgun (WGS) entry which is preliminary data.</text>
</comment>
<reference evidence="1 2" key="1">
    <citation type="submission" date="2020-08" db="EMBL/GenBank/DDBJ databases">
        <title>Bridging the membrane lipid divide: bacteria of the FCB group superphylum have the potential to synthesize archaeal ether lipids.</title>
        <authorList>
            <person name="Villanueva L."/>
            <person name="Von Meijenfeldt F.A.B."/>
            <person name="Westbye A.B."/>
            <person name="Yadav S."/>
            <person name="Hopmans E.C."/>
            <person name="Dutilh B.E."/>
            <person name="Sinninghe Damste J.S."/>
        </authorList>
    </citation>
    <scope>NUCLEOTIDE SEQUENCE [LARGE SCALE GENOMIC DNA]</scope>
    <source>
        <strain evidence="1">NIOZ-UU36</strain>
    </source>
</reference>
<evidence type="ECO:0000313" key="1">
    <source>
        <dbReference type="EMBL" id="MBC8336423.1"/>
    </source>
</evidence>
<dbReference type="AlphaFoldDB" id="A0A8J6NNI1"/>
<proteinExistence type="predicted"/>
<evidence type="ECO:0000313" key="2">
    <source>
        <dbReference type="Proteomes" id="UP000614469"/>
    </source>
</evidence>
<dbReference type="Proteomes" id="UP000614469">
    <property type="component" value="Unassembled WGS sequence"/>
</dbReference>
<name>A0A8J6NNI1_9CHLR</name>